<dbReference type="SUPFAM" id="SSF46785">
    <property type="entry name" value="Winged helix' DNA-binding domain"/>
    <property type="match status" value="1"/>
</dbReference>
<gene>
    <name evidence="4" type="ORF">GMD21_12715</name>
</gene>
<feature type="compositionally biased region" description="Polar residues" evidence="1">
    <location>
        <begin position="166"/>
        <end position="188"/>
    </location>
</feature>
<proteinExistence type="predicted"/>
<evidence type="ECO:0000313" key="4">
    <source>
        <dbReference type="EMBL" id="MTR77519.1"/>
    </source>
</evidence>
<comment type="caution">
    <text evidence="4">The sequence shown here is derived from an EMBL/GenBank/DDBJ whole genome shotgun (WGS) entry which is preliminary data.</text>
</comment>
<dbReference type="AlphaFoldDB" id="A0A844KFT3"/>
<protein>
    <recommendedName>
        <fullName evidence="6">Replication initiator protein A (RepA) N-terminus</fullName>
    </recommendedName>
</protein>
<evidence type="ECO:0000259" key="3">
    <source>
        <dbReference type="Pfam" id="PF19481"/>
    </source>
</evidence>
<feature type="domain" description="Replication initiator A N-terminal" evidence="2">
    <location>
        <begin position="34"/>
        <end position="108"/>
    </location>
</feature>
<dbReference type="Pfam" id="PF19481">
    <property type="entry name" value="DUF6017"/>
    <property type="match status" value="1"/>
</dbReference>
<sequence>MIKHRAQDKNERGLSVMEKLKLDFYYGREAEQFTFYRLPKALITDACFKGMTNNAKLLYGLMLDRMSLSKKRGWLDEANKVFIKYSLNNIEEDLNVSRKTASSLLKELEEIGLIDMIQQPGVANIIYVKNFVSEREQEDHNLRESEDKCNEETSVKSKPVEKIHQCKNSTGEKTTPVEKSNQCSFEQGTSGKNTLVPVEKLHPSNIEIDNNINNNNSINQSYKSINKIDVMDETAVYMTLIRENIDYDIMMQDYEWKHRDMYEELYQIICDVVCVPRQEVRIAGEDYPYSLVKSKFLKLKKSHLEYVIGCMERNTTKIVNIKAYLITALYNAPNTISHYYSAEVNHDMCGVRLGNCTGNQ</sequence>
<keyword evidence="5" id="KW-1185">Reference proteome</keyword>
<dbReference type="InterPro" id="IPR010724">
    <property type="entry name" value="RepA_N"/>
</dbReference>
<organism evidence="4 5">
    <name type="scientific">Mediterraneibacter faecis</name>
    <dbReference type="NCBI Taxonomy" id="592978"/>
    <lineage>
        <taxon>Bacteria</taxon>
        <taxon>Bacillati</taxon>
        <taxon>Bacillota</taxon>
        <taxon>Clostridia</taxon>
        <taxon>Lachnospirales</taxon>
        <taxon>Lachnospiraceae</taxon>
        <taxon>Mediterraneibacter</taxon>
    </lineage>
</organism>
<evidence type="ECO:0000259" key="2">
    <source>
        <dbReference type="Pfam" id="PF06970"/>
    </source>
</evidence>
<evidence type="ECO:0000256" key="1">
    <source>
        <dbReference type="SAM" id="MobiDB-lite"/>
    </source>
</evidence>
<dbReference type="Pfam" id="PF06970">
    <property type="entry name" value="RepA_N"/>
    <property type="match status" value="1"/>
</dbReference>
<dbReference type="InterPro" id="IPR046059">
    <property type="entry name" value="DUF6017"/>
</dbReference>
<feature type="domain" description="DUF6017" evidence="3">
    <location>
        <begin position="233"/>
        <end position="348"/>
    </location>
</feature>
<dbReference type="EMBL" id="WNAF01000009">
    <property type="protein sequence ID" value="MTR77519.1"/>
    <property type="molecule type" value="Genomic_DNA"/>
</dbReference>
<accession>A0A844KFT3</accession>
<dbReference type="InterPro" id="IPR036390">
    <property type="entry name" value="WH_DNA-bd_sf"/>
</dbReference>
<dbReference type="Proteomes" id="UP000448177">
    <property type="component" value="Unassembled WGS sequence"/>
</dbReference>
<evidence type="ECO:0008006" key="6">
    <source>
        <dbReference type="Google" id="ProtNLM"/>
    </source>
</evidence>
<feature type="compositionally biased region" description="Basic and acidic residues" evidence="1">
    <location>
        <begin position="139"/>
        <end position="164"/>
    </location>
</feature>
<reference evidence="4 5" key="1">
    <citation type="journal article" date="2019" name="Nat. Med.">
        <title>A library of human gut bacterial isolates paired with longitudinal multiomics data enables mechanistic microbiome research.</title>
        <authorList>
            <person name="Poyet M."/>
            <person name="Groussin M."/>
            <person name="Gibbons S.M."/>
            <person name="Avila-Pacheco J."/>
            <person name="Jiang X."/>
            <person name="Kearney S.M."/>
            <person name="Perrotta A.R."/>
            <person name="Berdy B."/>
            <person name="Zhao S."/>
            <person name="Lieberman T.D."/>
            <person name="Swanson P.K."/>
            <person name="Smith M."/>
            <person name="Roesemann S."/>
            <person name="Alexander J.E."/>
            <person name="Rich S.A."/>
            <person name="Livny J."/>
            <person name="Vlamakis H."/>
            <person name="Clish C."/>
            <person name="Bullock K."/>
            <person name="Deik A."/>
            <person name="Scott J."/>
            <person name="Pierce K.A."/>
            <person name="Xavier R.J."/>
            <person name="Alm E.J."/>
        </authorList>
    </citation>
    <scope>NUCLEOTIDE SEQUENCE [LARGE SCALE GENOMIC DNA]</scope>
    <source>
        <strain evidence="4 5">BIOML-A1</strain>
    </source>
</reference>
<evidence type="ECO:0000313" key="5">
    <source>
        <dbReference type="Proteomes" id="UP000448177"/>
    </source>
</evidence>
<name>A0A844KFT3_9FIRM</name>
<feature type="region of interest" description="Disordered" evidence="1">
    <location>
        <begin position="139"/>
        <end position="188"/>
    </location>
</feature>